<feature type="compositionally biased region" description="Basic and acidic residues" evidence="1">
    <location>
        <begin position="30"/>
        <end position="41"/>
    </location>
</feature>
<dbReference type="Gene3D" id="1.10.1170.10">
    <property type="entry name" value="Inhibitor Of Apoptosis Protein (2mihbC-IAP-1), Chain A"/>
    <property type="match status" value="1"/>
</dbReference>
<evidence type="ECO:0000313" key="2">
    <source>
        <dbReference type="EMBL" id="CAF4621004.1"/>
    </source>
</evidence>
<dbReference type="Proteomes" id="UP000663851">
    <property type="component" value="Unassembled WGS sequence"/>
</dbReference>
<accession>A0A821DFZ0</accession>
<feature type="region of interest" description="Disordered" evidence="1">
    <location>
        <begin position="1"/>
        <end position="43"/>
    </location>
</feature>
<gene>
    <name evidence="2" type="ORF">HFQ381_LOCUS34368</name>
</gene>
<dbReference type="InterPro" id="IPR001370">
    <property type="entry name" value="BIR_rpt"/>
</dbReference>
<feature type="non-terminal residue" evidence="2">
    <location>
        <position position="102"/>
    </location>
</feature>
<dbReference type="Pfam" id="PF00653">
    <property type="entry name" value="BIR"/>
    <property type="match status" value="1"/>
</dbReference>
<comment type="caution">
    <text evidence="2">The sequence shown here is derived from an EMBL/GenBank/DDBJ whole genome shotgun (WGS) entry which is preliminary data.</text>
</comment>
<proteinExistence type="predicted"/>
<name>A0A821DFZ0_9BILA</name>
<protein>
    <submittedName>
        <fullName evidence="2">Uncharacterized protein</fullName>
    </submittedName>
</protein>
<evidence type="ECO:0000313" key="3">
    <source>
        <dbReference type="Proteomes" id="UP000663851"/>
    </source>
</evidence>
<dbReference type="PROSITE" id="PS50143">
    <property type="entry name" value="BIR_REPEAT_2"/>
    <property type="match status" value="1"/>
</dbReference>
<sequence>MTSSSANIPAPSSPPKTTIRNPTTASELENPSKRQKVEPMDSKSMYTTLLETDLMQQVRSRSFSHWSHRSIPSSAQMMEAGFFNCNVGDRVICIYCNLISQQ</sequence>
<evidence type="ECO:0000256" key="1">
    <source>
        <dbReference type="SAM" id="MobiDB-lite"/>
    </source>
</evidence>
<feature type="compositionally biased region" description="Low complexity" evidence="1">
    <location>
        <begin position="1"/>
        <end position="10"/>
    </location>
</feature>
<dbReference type="EMBL" id="CAJOBO010015204">
    <property type="protein sequence ID" value="CAF4621004.1"/>
    <property type="molecule type" value="Genomic_DNA"/>
</dbReference>
<reference evidence="2" key="1">
    <citation type="submission" date="2021-02" db="EMBL/GenBank/DDBJ databases">
        <authorList>
            <person name="Nowell W R."/>
        </authorList>
    </citation>
    <scope>NUCLEOTIDE SEQUENCE</scope>
</reference>
<dbReference type="AlphaFoldDB" id="A0A821DFZ0"/>
<dbReference type="SUPFAM" id="SSF57924">
    <property type="entry name" value="Inhibitor of apoptosis (IAP) repeat"/>
    <property type="match status" value="1"/>
</dbReference>
<feature type="compositionally biased region" description="Polar residues" evidence="1">
    <location>
        <begin position="16"/>
        <end position="29"/>
    </location>
</feature>
<organism evidence="2 3">
    <name type="scientific">Rotaria socialis</name>
    <dbReference type="NCBI Taxonomy" id="392032"/>
    <lineage>
        <taxon>Eukaryota</taxon>
        <taxon>Metazoa</taxon>
        <taxon>Spiralia</taxon>
        <taxon>Gnathifera</taxon>
        <taxon>Rotifera</taxon>
        <taxon>Eurotatoria</taxon>
        <taxon>Bdelloidea</taxon>
        <taxon>Philodinida</taxon>
        <taxon>Philodinidae</taxon>
        <taxon>Rotaria</taxon>
    </lineage>
</organism>